<evidence type="ECO:0000256" key="5">
    <source>
        <dbReference type="SAM" id="SignalP"/>
    </source>
</evidence>
<dbReference type="PANTHER" id="PTHR46186">
    <property type="entry name" value="CYSTATIN"/>
    <property type="match status" value="1"/>
</dbReference>
<protein>
    <submittedName>
        <fullName evidence="7">Cystatin domain</fullName>
    </submittedName>
</protein>
<dbReference type="GO" id="GO:0004869">
    <property type="term" value="F:cysteine-type endopeptidase inhibitor activity"/>
    <property type="evidence" value="ECO:0007669"/>
    <property type="project" value="UniProtKB-KW"/>
</dbReference>
<dbReference type="AlphaFoldDB" id="A0JCU2"/>
<feature type="domain" description="Cystatin" evidence="6">
    <location>
        <begin position="25"/>
        <end position="130"/>
    </location>
</feature>
<dbReference type="Gene3D" id="3.10.450.10">
    <property type="match status" value="1"/>
</dbReference>
<comment type="similarity">
    <text evidence="1">Belongs to the cystatin family.</text>
</comment>
<feature type="chain" id="PRO_5018589728" evidence="5">
    <location>
        <begin position="25"/>
        <end position="132"/>
    </location>
</feature>
<dbReference type="MEROPS" id="I25.046"/>
<organism evidence="7">
    <name type="scientific">Glyptapanteles indiensis</name>
    <name type="common">Parasitoid wasp</name>
    <dbReference type="NCBI Taxonomy" id="92994"/>
    <lineage>
        <taxon>Eukaryota</taxon>
        <taxon>Metazoa</taxon>
        <taxon>Ecdysozoa</taxon>
        <taxon>Arthropoda</taxon>
        <taxon>Hexapoda</taxon>
        <taxon>Insecta</taxon>
        <taxon>Pterygota</taxon>
        <taxon>Neoptera</taxon>
        <taxon>Endopterygota</taxon>
        <taxon>Hymenoptera</taxon>
        <taxon>Apocrita</taxon>
        <taxon>Ichneumonoidea</taxon>
        <taxon>Braconidae</taxon>
        <taxon>Microgastrinae</taxon>
        <taxon>Glyptapanteles</taxon>
    </lineage>
</organism>
<dbReference type="InterPro" id="IPR046350">
    <property type="entry name" value="Cystatin_sf"/>
</dbReference>
<evidence type="ECO:0000256" key="1">
    <source>
        <dbReference type="ARBA" id="ARBA00009403"/>
    </source>
</evidence>
<keyword evidence="2" id="KW-0646">Protease inhibitor</keyword>
<proteinExistence type="inferred from homology"/>
<dbReference type="Pfam" id="PF00031">
    <property type="entry name" value="Cystatin"/>
    <property type="match status" value="1"/>
</dbReference>
<gene>
    <name evidence="7" type="ORF">GIP_L1_00130</name>
</gene>
<accession>A0JCU2</accession>
<feature type="signal peptide" evidence="5">
    <location>
        <begin position="1"/>
        <end position="24"/>
    </location>
</feature>
<evidence type="ECO:0000259" key="6">
    <source>
        <dbReference type="SMART" id="SM00043"/>
    </source>
</evidence>
<keyword evidence="4" id="KW-1015">Disulfide bond</keyword>
<dbReference type="GO" id="GO:0005737">
    <property type="term" value="C:cytoplasm"/>
    <property type="evidence" value="ECO:0007669"/>
    <property type="project" value="TreeGrafter"/>
</dbReference>
<dbReference type="GO" id="GO:0031982">
    <property type="term" value="C:vesicle"/>
    <property type="evidence" value="ECO:0007669"/>
    <property type="project" value="TreeGrafter"/>
</dbReference>
<evidence type="ECO:0000256" key="2">
    <source>
        <dbReference type="ARBA" id="ARBA00022690"/>
    </source>
</evidence>
<dbReference type="FunFam" id="3.10.450.10:FF:000004">
    <property type="entry name" value="Cystatin C"/>
    <property type="match status" value="1"/>
</dbReference>
<evidence type="ECO:0000313" key="7">
    <source>
        <dbReference type="EMBL" id="ABK56999.1"/>
    </source>
</evidence>
<dbReference type="EMBL" id="AC191960">
    <property type="protein sequence ID" value="ABK56999.1"/>
    <property type="molecule type" value="Genomic_DNA"/>
</dbReference>
<name>A0JCU2_GLYIN</name>
<keyword evidence="3" id="KW-0789">Thiol protease inhibitor</keyword>
<dbReference type="InterPro" id="IPR000010">
    <property type="entry name" value="Cystatin_dom"/>
</dbReference>
<dbReference type="SUPFAM" id="SSF54403">
    <property type="entry name" value="Cystatin/monellin"/>
    <property type="match status" value="1"/>
</dbReference>
<reference evidence="7" key="1">
    <citation type="submission" date="2007-01" db="EMBL/GenBank/DDBJ databases">
        <title>Direct Submission.</title>
        <authorList>
            <person name="Desjardins C.A."/>
            <person name="Gundersen-Rindal D.E."/>
            <person name="Hostetler J.B."/>
            <person name="Tallon L.J."/>
            <person name="Utterback T.R."/>
            <person name="Fuester R.W."/>
            <person name="Schatz M.C."/>
            <person name="Pedroni M.J."/>
            <person name="Fadrosh D.W."/>
            <person name="Haas B.J."/>
            <person name="Toms B.S."/>
            <person name="Chen D."/>
            <person name="Nene V."/>
        </authorList>
    </citation>
    <scope>NUCLEOTIDE SEQUENCE</scope>
</reference>
<dbReference type="GO" id="GO:0005615">
    <property type="term" value="C:extracellular space"/>
    <property type="evidence" value="ECO:0007669"/>
    <property type="project" value="TreeGrafter"/>
</dbReference>
<evidence type="ECO:0000256" key="3">
    <source>
        <dbReference type="ARBA" id="ARBA00022704"/>
    </source>
</evidence>
<evidence type="ECO:0000256" key="4">
    <source>
        <dbReference type="ARBA" id="ARBA00023157"/>
    </source>
</evidence>
<dbReference type="PANTHER" id="PTHR46186:SF2">
    <property type="entry name" value="CYSTATIN"/>
    <property type="match status" value="1"/>
</dbReference>
<keyword evidence="5" id="KW-0732">Signal</keyword>
<sequence length="132" mass="15166">MFKEYRVLLVLLLCLVLKISVASARLLGGVQPISIEDSGVKSAAEHAMKKINKNTHGERTFILVEIEEAKYQVVAGIKYFLHLKVGETNCLREQSTRNCKLDKSRPYQACHANIWDQPWLRSREIHYGCNMY</sequence>
<dbReference type="SMART" id="SM00043">
    <property type="entry name" value="CY"/>
    <property type="match status" value="1"/>
</dbReference>
<dbReference type="CDD" id="cd00042">
    <property type="entry name" value="CY"/>
    <property type="match status" value="1"/>
</dbReference>